<dbReference type="Gene3D" id="3.40.640.10">
    <property type="entry name" value="Type I PLP-dependent aspartate aminotransferase-like (Major domain)"/>
    <property type="match status" value="1"/>
</dbReference>
<feature type="modified residue" description="N6-(pyridoxal phosphate)lysine" evidence="8">
    <location>
        <position position="207"/>
    </location>
</feature>
<dbReference type="GO" id="GO:0004123">
    <property type="term" value="F:cystathionine gamma-lyase activity"/>
    <property type="evidence" value="ECO:0007669"/>
    <property type="project" value="TreeGrafter"/>
</dbReference>
<reference evidence="11 12" key="1">
    <citation type="submission" date="2018-03" db="EMBL/GenBank/DDBJ databases">
        <title>Genomic Encyclopedia of Archaeal and Bacterial Type Strains, Phase II (KMG-II): from individual species to whole genera.</title>
        <authorList>
            <person name="Goeker M."/>
        </authorList>
    </citation>
    <scope>NUCLEOTIDE SEQUENCE [LARGE SCALE GENOMIC DNA]</scope>
    <source>
        <strain evidence="11 12">ATCC BAA-1496</strain>
    </source>
</reference>
<feature type="region of interest" description="Disordered" evidence="10">
    <location>
        <begin position="1"/>
        <end position="25"/>
    </location>
</feature>
<dbReference type="FunFam" id="3.40.640.10:FF:000009">
    <property type="entry name" value="Cystathionine gamma-synthase homolog"/>
    <property type="match status" value="1"/>
</dbReference>
<dbReference type="CDD" id="cd00614">
    <property type="entry name" value="CGS_like"/>
    <property type="match status" value="1"/>
</dbReference>
<dbReference type="Gene3D" id="3.90.1150.10">
    <property type="entry name" value="Aspartate Aminotransferase, domain 1"/>
    <property type="match status" value="1"/>
</dbReference>
<evidence type="ECO:0000256" key="7">
    <source>
        <dbReference type="ARBA" id="ARBA00083849"/>
    </source>
</evidence>
<dbReference type="GO" id="GO:0005737">
    <property type="term" value="C:cytoplasm"/>
    <property type="evidence" value="ECO:0007669"/>
    <property type="project" value="TreeGrafter"/>
</dbReference>
<evidence type="ECO:0000256" key="9">
    <source>
        <dbReference type="RuleBase" id="RU362118"/>
    </source>
</evidence>
<evidence type="ECO:0000256" key="4">
    <source>
        <dbReference type="ARBA" id="ARBA00051441"/>
    </source>
</evidence>
<keyword evidence="3 8" id="KW-0663">Pyridoxal phosphate</keyword>
<dbReference type="GO" id="GO:0003962">
    <property type="term" value="F:cystathionine gamma-synthase activity"/>
    <property type="evidence" value="ECO:0007669"/>
    <property type="project" value="UniProtKB-EC"/>
</dbReference>
<dbReference type="PANTHER" id="PTHR11808">
    <property type="entry name" value="TRANS-SULFURATION ENZYME FAMILY MEMBER"/>
    <property type="match status" value="1"/>
</dbReference>
<accession>A0A2T0UJM8</accession>
<dbReference type="PANTHER" id="PTHR11808:SF15">
    <property type="entry name" value="CYSTATHIONINE GAMMA-LYASE"/>
    <property type="match status" value="1"/>
</dbReference>
<dbReference type="GO" id="GO:0019343">
    <property type="term" value="P:cysteine biosynthetic process via cystathionine"/>
    <property type="evidence" value="ECO:0007669"/>
    <property type="project" value="TreeGrafter"/>
</dbReference>
<evidence type="ECO:0000256" key="1">
    <source>
        <dbReference type="ARBA" id="ARBA00001933"/>
    </source>
</evidence>
<dbReference type="InterPro" id="IPR000277">
    <property type="entry name" value="Cys/Met-Metab_PyrdxlP-dep_enz"/>
</dbReference>
<evidence type="ECO:0000256" key="6">
    <source>
        <dbReference type="ARBA" id="ARBA00068008"/>
    </source>
</evidence>
<evidence type="ECO:0000256" key="10">
    <source>
        <dbReference type="SAM" id="MobiDB-lite"/>
    </source>
</evidence>
<dbReference type="Proteomes" id="UP000237822">
    <property type="component" value="Unassembled WGS sequence"/>
</dbReference>
<dbReference type="InterPro" id="IPR015422">
    <property type="entry name" value="PyrdxlP-dep_Trfase_small"/>
</dbReference>
<dbReference type="OrthoDB" id="9780685at2"/>
<organism evidence="11 12">
    <name type="scientific">Knoellia remsis</name>
    <dbReference type="NCBI Taxonomy" id="407159"/>
    <lineage>
        <taxon>Bacteria</taxon>
        <taxon>Bacillati</taxon>
        <taxon>Actinomycetota</taxon>
        <taxon>Actinomycetes</taxon>
        <taxon>Micrococcales</taxon>
        <taxon>Intrasporangiaceae</taxon>
        <taxon>Knoellia</taxon>
    </lineage>
</organism>
<comment type="caution">
    <text evidence="11">The sequence shown here is derived from an EMBL/GenBank/DDBJ whole genome shotgun (WGS) entry which is preliminary data.</text>
</comment>
<evidence type="ECO:0000256" key="8">
    <source>
        <dbReference type="PIRSR" id="PIRSR001434-2"/>
    </source>
</evidence>
<evidence type="ECO:0000256" key="3">
    <source>
        <dbReference type="ARBA" id="ARBA00022898"/>
    </source>
</evidence>
<dbReference type="GO" id="GO:0030170">
    <property type="term" value="F:pyridoxal phosphate binding"/>
    <property type="evidence" value="ECO:0007669"/>
    <property type="project" value="InterPro"/>
</dbReference>
<protein>
    <recommendedName>
        <fullName evidence="6">Cystathionine gamma-synthase</fullName>
        <ecNumber evidence="5">2.5.1.48</ecNumber>
    </recommendedName>
    <alternativeName>
        <fullName evidence="7">O-succinylhomoserine (thiol)-lyase</fullName>
    </alternativeName>
</protein>
<evidence type="ECO:0000313" key="11">
    <source>
        <dbReference type="EMBL" id="PRY58143.1"/>
    </source>
</evidence>
<dbReference type="InterPro" id="IPR015424">
    <property type="entry name" value="PyrdxlP-dep_Trfase"/>
</dbReference>
<comment type="catalytic activity">
    <reaction evidence="4">
        <text>O-succinyl-L-homoserine + L-cysteine = L,L-cystathionine + succinate + H(+)</text>
        <dbReference type="Rhea" id="RHEA:20397"/>
        <dbReference type="ChEBI" id="CHEBI:15378"/>
        <dbReference type="ChEBI" id="CHEBI:30031"/>
        <dbReference type="ChEBI" id="CHEBI:35235"/>
        <dbReference type="ChEBI" id="CHEBI:57661"/>
        <dbReference type="ChEBI" id="CHEBI:58161"/>
        <dbReference type="EC" id="2.5.1.48"/>
    </reaction>
</comment>
<evidence type="ECO:0000313" key="12">
    <source>
        <dbReference type="Proteomes" id="UP000237822"/>
    </source>
</evidence>
<dbReference type="InterPro" id="IPR015421">
    <property type="entry name" value="PyrdxlP-dep_Trfase_major"/>
</dbReference>
<keyword evidence="12" id="KW-1185">Reference proteome</keyword>
<dbReference type="FunFam" id="3.90.1150.10:FF:000008">
    <property type="entry name" value="Cystathionine gamma-synthase"/>
    <property type="match status" value="1"/>
</dbReference>
<dbReference type="EC" id="2.5.1.48" evidence="5"/>
<evidence type="ECO:0000256" key="5">
    <source>
        <dbReference type="ARBA" id="ARBA00066530"/>
    </source>
</evidence>
<proteinExistence type="inferred from homology"/>
<comment type="similarity">
    <text evidence="2 9">Belongs to the trans-sulfuration enzymes family.</text>
</comment>
<name>A0A2T0UJM8_9MICO</name>
<gene>
    <name evidence="11" type="ORF">BCF74_11367</name>
</gene>
<dbReference type="SUPFAM" id="SSF53383">
    <property type="entry name" value="PLP-dependent transferases"/>
    <property type="match status" value="1"/>
</dbReference>
<dbReference type="PIRSF" id="PIRSF001434">
    <property type="entry name" value="CGS"/>
    <property type="match status" value="1"/>
</dbReference>
<sequence length="399" mass="42401">MTDSSSVQGLGFSSRAIHAGQDPDPTTGAVVTPIYQVSTYKQDGIGGFRGGYEYSRSANPTRTALETGFASLEGGERGFAFASGLAAEDTILRALLAPGDHVVVPSDAYGGTYRLFNRVLKPWGVEHTIAAIPDTEAVRAAIQPGKTRVIWVETPTNPLLGIADIEALAQVAHDAGALLVVDNTFASPYLQQPLALGADIVMHSTTKYCGGHSDVVGGAVVVAEGVTVPWFDDEPAADRIAFHQNSMGAIAGPFDSWVVQRGLKTLAVRMDRHCDNAEKVVEFLQGHDGVTEVIYPGLPEHPGHEVAKRQMKRFGGMVAFRVKGGEDVAVKVCAETQLWTLGESLGGVESLIEHPGRMTHASVAGTELEVPADLIRLSVGIEDVDDLIADLKQALDRLT</sequence>
<dbReference type="GO" id="GO:0019346">
    <property type="term" value="P:transsulfuration"/>
    <property type="evidence" value="ECO:0007669"/>
    <property type="project" value="InterPro"/>
</dbReference>
<dbReference type="EMBL" id="PVTI01000013">
    <property type="protein sequence ID" value="PRY58143.1"/>
    <property type="molecule type" value="Genomic_DNA"/>
</dbReference>
<dbReference type="NCBIfam" id="NF005871">
    <property type="entry name" value="PRK07811.1"/>
    <property type="match status" value="1"/>
</dbReference>
<dbReference type="RefSeq" id="WP_106297672.1">
    <property type="nucleotide sequence ID" value="NZ_PVTI01000013.1"/>
</dbReference>
<dbReference type="AlphaFoldDB" id="A0A2T0UJM8"/>
<comment type="cofactor">
    <cofactor evidence="1 9">
        <name>pyridoxal 5'-phosphate</name>
        <dbReference type="ChEBI" id="CHEBI:597326"/>
    </cofactor>
</comment>
<evidence type="ECO:0000256" key="2">
    <source>
        <dbReference type="ARBA" id="ARBA00009077"/>
    </source>
</evidence>
<dbReference type="Pfam" id="PF01053">
    <property type="entry name" value="Cys_Met_Meta_PP"/>
    <property type="match status" value="1"/>
</dbReference>